<dbReference type="Gene3D" id="1.20.58.1120">
    <property type="match status" value="1"/>
</dbReference>
<sequence length="3978" mass="455387">MIQLPPCPVMESITVFSPDQLRAALSNPRNSSRIESTFLDWIGRLEHILIEQQRARREVEQYGPLYELEYWRIRSAFFGNLCIELRTPKVRAVVSLMDSNQSRGMPRWKEVVQGIFQEHGRAENIKHALSIIERQLAPLYLFPPDKLIKDMRQLFNTIKFIHTLTPNESSQRLSPLLIKITTQMINSCNDYISSHGSLTIWTQPKQVVRRKLELCLELHSVYRRSFHVSQGMLEREGVPAFTFSTHLVFGKFDSFAKRLQRIMDLLQMYDRYHNLLSSGIEGMLIDEKTIGEMSASLDEMMDCIARKNYDCLDSNHRFFESDYDAFIARLNLMIDKIRVILEKEFSSVWKEPTVNMIFLKRFEQLNDRIPGLATDKKATQILRAFNDVLDKVKNEYNTKKDNPPLPRNMPEVAGSIVWIRGLFAKLSNPIKRFQKHVNILKRPEAALVSRRYLTLVKGLVGYEISLHKEWRERRVTNILFSLSATVLIKDGSSKKPRLVCNFDPEILAVIREAEALKKLNLDLPRVILGLVESKSVLLERRLKIQQLVGRYKQAVSKIPEGFVGLFENHLHRIDEALRPGLRTVEWSSKEIPEFVDEATQIIDSTEVYFIRHFQLMEDSLIEMLSIILHSDPCRVRDLSTVAMAIRMAHRTRSSSGVDHDEAASHSEEHSQGAECSGTPNAEDNHQKRDHHDNHQHHNQVNQQTEPGSSLGGLQRNLLPICSGSTLRIFKAPAPNNPDKCDDHRIRRQRLLAKTHTACEELVGFYTQKLVDILVSLTRSAIEDLAYFMDFNPPVESHSSLAASWTSFSGEVETKEAAIQLEAILENHRINLKPSINQIREMLLDASRIMLTISRTTSQWTRVQTFFGGHQYVRSETYGKETENRKASGDKINYPFPKPWMTKPRIPPEDKYCPTPVRPNNFFKPISENKEIVRCMNSLTNRISSLKSETKKELDKLSKFSVLWMPGRDQEVREMLRRNPPPNIYDFEQKINDFMNLDREIRTIPNSATIGPIHISYEKLKLLMEDGAKAWITSYCRGCKIAYKRKLDKLLIRISDMSRKLSQPIRDLDELSIGMQALRQIRENEVDMEMAIDPIEESFALVQKHQIRITREETDKADSLRYTWHTLQAQANEIQALLANLQAKFRHQLAKNLQQFEVDSAAFCEAYYESGPMVNGLVPKEASERLLNFQNRFDTLWRRYVVYSTGQELFGMEQSDFPKLFQIRKELNLLQKLYRLYNDVLDKVNSYYEILWVNVNIEEINNELMEFQNRCRKLPKGLKEWPAFNSLKKIVDDFNDMCPLIELMANKAMKRRHWDRLSEVTDYVFDVENTAKFSLKEIMLAPLLQHREDIEDICISAVKERDIESKLKTVTNDWAYHELTFMSFKNRGELLLRGDSTAEIITLLEDSLMVLGSLLSNRYNAPFRGQILKWVSDLTNASEILERWLFVQNLWVYLEAVFVGGDIAKQLPREAKRFYSIDKTWQKVMSRARDLPNVVSCCVGDEFLKQCLPNLHAELEICQKSLSGYLEKKRMMFPRFFFVSDPALLEILGQASDSHTIQDHLKSIFDNTKSVIFHEQNYDRITAIVSSEGETITLVQPVRAEGSVESWLMRLLQASQYSVHSIIRTAHKSLSDPNFDLLVFANVFPTQVNILGLQMIWTRDSEIALLRSKIDKKIMGEANSKCLAMLNVLIAQTTKDLCPVERTKFETLITIHVHQRDIFDNLCRMSVKSVTDFEWLKQCRVYFREDQDQTVIQITDVSFVYQNEFLGCTERLVITPLTDRCYITLAQALGMSMGGSPTGPAGTGKTETTKDLGKTLGKYVVVFNCSDQMDYRGLGRIFKGLAQSGTWGCFDEFNRIELPVLSVAAQQIAMILNCKKEKKSSFIFMDGDLVDMNLEFGIFLTMNPGYAGRKELPENLKIQFRTVAMMVPDRQIIIRVKLASCGFLENITLARKFFTLYKLCEEQMTKQVHYDFGLRNILSVLRTLGSAKRANPRDSESMTVMRVLRDMNLSKLVDEDEPLFMSLISDLFPNVTLDKAGHPKLEKLIDDQVKEAGLINHQPWTVKLIQLYETQLVRHGIMVLGPSGSGKTSCIQILQKALTQAGEPHKEMRMNPKAVSAAQMFGRLDVATNDWTDGIFSTLWRRTHKSKKGGEHIWIVLDGPVDSIWIENLNSVLDDNRTLTLANGDRIPMASNCKIIFEPDNINNASPATVSRNGMVYMSSSALDWKPIAQAWFKKCPAGYCKNLLENILCTVFPKVHDWTKHNIVYKMELLQVNVITQFLNLLEGLMPIKNQSDDDKVQLNRNPDGISILWSKNENKESHIRRNALFCLMWSTGAVLELEDRQKLEIYYRETPEIAQILDFPPRQTDFGASMFDFFVSESGHWVHWSSRVAEYIFPDASLGPIDFSSFLVPNIDNVRTDFLIDTIAKQKKAVLLTGEQGSAKTVITEAYLKKLNPDVFLCRKMNFSCASAPHLFQKSMESYLDKRIGNTFGPPGGKKMVVFIDDISMPQINEWKDQITNEIVRQTIEMKGSGRNDIPARLKRHFSIFNCTLPTPPTIDKIFGAIATGYYCSKRGFTYEVQEIVAKLVPVTRKLWAQAKSTLLPTPAKFHYIFNLRDLSRIWQGMIGTQSNVVDSQKVLLKLWKHENTRVIADRFTDVKDKDWFNETLVGLVDKELGKAYGDMIRDTSYFVDFLRDAPEPTGDEPEAETEVEMPKIYEPLPNFSLLEERLRMFLAQHNDMVRGSGMDLVFFNDAMCHILKHNDMVRGSGMDLVFFNDAMCHILKISRIIRNPGGNALLVGVGGSGKKSLTQLASFIAGYKTFQITLSRTYNMNNFLEDLKVLYRTCGIQGKGMTFLFTDQDIKEEGFLEYLNNVLSSGRVSNLFNRDEQGEIIVELIPIMKREHPRSAPTPENVLDFFETRVRQNLHVVLCFSPVGEKFRNRANKFPGLFSGCTIDWFQPWPRDALIAVAQHYLKEFEMICTPAVRPSLVKAMANTQEVVSDLCIEYFERLRRSAHVTPKSFMTFLNLYKSVYSKRYSEIAELAERMDHGLGKLQEASTSVSQLKAELFVMEKELEIASAKANEAGYNDINALFELPAKEAETIRNQVRVKKDDAQVLVDIIAADKAWAEQKLEAARPALEEAISALNTIKPAHIGECLRVVACSLILMRCLFGCLIARDSHGPEAGQAAASDYASAGLRADLVQDPTASRHTGWTVCVSKALVFLASTNFLQNLERFPKDTMNDEVVELLEPYFIMDDYNMETALRVCGDVAGLLSWTKSMAFFYGVNKEVLPLKANLAMQEARLALAMADFSTAEKELRSKEVEVSRVRDWYSKAVAERERLCEAALTCRRKMNAAETLINGLVGEKVRWTSQSKAFKDQTKRLIGDVVIATAFISYAGPFNQEFRSRLMHSWQEIIRTRDIPCSDEINVVGMLVDPPTISEWHLQGLPNDELSVQNAVIATKASCFPLLIDPQGQGKLWIRNREISNDLQVVVGDKEFDIVPGFTLYLTTKMSNPSFTPETSAKTAVIDFTVTMKGLEDQLLGRVILTEKSELEAERVALVEDVLDHKRTIQQLEDNLLSKLTSIEGSLVDDEELIAVLASTKATAQEVSQKLKIAADTERKINQVREEFRPVAKRGSTLYFLIVEMSNVNAMYQTSLRQFLFLFELSMSRAASSNMTYARICNIINYMTSSVWKFASRGFYERHKFLFTLLLAVKIDLHTEKVTFEEFMTLIKGKVIKEHEKEWKEWWEHEATETRTLPSNYSQTLDAFRTLLLIRSWCPDRTLFQAKIYVENSLGDEFRDVPILDMDEMCAESDSRTPLICLLSLGADPTSQIEALARTKDIVLRSVSMGQGQEHTSRKLLNECMTTGHWVLLQNGHLSLSFCEELVETVNETPAIHPNFRLWLTTEYHTEFPVALLQMSIKFTNEPPQGVKASLKRTYTTMSQDVFEYSSIPQWQPLLFSVSFLHTIVLVGKYA</sequence>
<dbReference type="InterPro" id="IPR042228">
    <property type="entry name" value="Dynein_linker_3"/>
</dbReference>
<dbReference type="Pfam" id="PF12774">
    <property type="entry name" value="AAA_6"/>
    <property type="match status" value="1"/>
</dbReference>
<dbReference type="Pfam" id="PF03028">
    <property type="entry name" value="Dynein_heavy"/>
    <property type="match status" value="1"/>
</dbReference>
<evidence type="ECO:0000256" key="9">
    <source>
        <dbReference type="ARBA" id="ARBA00023054"/>
    </source>
</evidence>
<dbReference type="Gene3D" id="6.10.140.1060">
    <property type="match status" value="1"/>
</dbReference>
<reference evidence="17" key="1">
    <citation type="submission" date="2020-11" db="EMBL/GenBank/DDBJ databases">
        <authorList>
            <person name="Tran Van P."/>
        </authorList>
    </citation>
    <scope>NUCLEOTIDE SEQUENCE</scope>
</reference>
<dbReference type="FunFam" id="3.20.180.20:FF:000001">
    <property type="entry name" value="Dynein axonemal heavy chain 5"/>
    <property type="match status" value="1"/>
</dbReference>
<keyword evidence="5" id="KW-0677">Repeat</keyword>
<dbReference type="FunFam" id="1.20.920.30:FF:000004">
    <property type="entry name" value="Dynein axonemal heavy chain 5"/>
    <property type="match status" value="1"/>
</dbReference>
<keyword evidence="10" id="KW-0969">Cilium</keyword>
<dbReference type="EMBL" id="OA883163">
    <property type="protein sequence ID" value="CAD7278138.1"/>
    <property type="molecule type" value="Genomic_DNA"/>
</dbReference>
<dbReference type="Pfam" id="PF17852">
    <property type="entry name" value="Dynein_AAA_lid"/>
    <property type="match status" value="1"/>
</dbReference>
<feature type="domain" description="AAA+ ATPase" evidence="16">
    <location>
        <begin position="2072"/>
        <end position="2202"/>
    </location>
</feature>
<dbReference type="FunFam" id="1.10.8.710:FF:000003">
    <property type="entry name" value="Dynein axonemal heavy chain 5"/>
    <property type="match status" value="1"/>
</dbReference>
<dbReference type="Gene3D" id="1.10.8.1220">
    <property type="match status" value="1"/>
</dbReference>
<dbReference type="OrthoDB" id="6334149at2759"/>
<dbReference type="InterPro" id="IPR041466">
    <property type="entry name" value="Dynein_AAA5_ext"/>
</dbReference>
<dbReference type="FunFam" id="3.40.50.300:FF:002141">
    <property type="entry name" value="Dynein heavy chain"/>
    <property type="match status" value="1"/>
</dbReference>
<dbReference type="Gene3D" id="1.10.8.720">
    <property type="entry name" value="Region D6 of dynein motor"/>
    <property type="match status" value="1"/>
</dbReference>
<dbReference type="GO" id="GO:0005524">
    <property type="term" value="F:ATP binding"/>
    <property type="evidence" value="ECO:0007669"/>
    <property type="project" value="UniProtKB-KW"/>
</dbReference>
<dbReference type="InterPro" id="IPR042219">
    <property type="entry name" value="AAA_lid_11_sf"/>
</dbReference>
<evidence type="ECO:0000256" key="12">
    <source>
        <dbReference type="ARBA" id="ARBA00023212"/>
    </source>
</evidence>
<dbReference type="GO" id="GO:0051959">
    <property type="term" value="F:dynein light intermediate chain binding"/>
    <property type="evidence" value="ECO:0007669"/>
    <property type="project" value="InterPro"/>
</dbReference>
<keyword evidence="3" id="KW-0963">Cytoplasm</keyword>
<keyword evidence="18" id="KW-1185">Reference proteome</keyword>
<feature type="domain" description="AAA+ ATPase" evidence="16">
    <location>
        <begin position="2427"/>
        <end position="2598"/>
    </location>
</feature>
<dbReference type="Pfam" id="PF12777">
    <property type="entry name" value="MT"/>
    <property type="match status" value="1"/>
</dbReference>
<dbReference type="EMBL" id="CAJPEX010001126">
    <property type="protein sequence ID" value="CAG0918290.1"/>
    <property type="molecule type" value="Genomic_DNA"/>
</dbReference>
<accession>A0A7R9BQ74</accession>
<dbReference type="Gene3D" id="1.10.8.710">
    <property type="match status" value="1"/>
</dbReference>
<evidence type="ECO:0000256" key="7">
    <source>
        <dbReference type="ARBA" id="ARBA00022840"/>
    </source>
</evidence>
<dbReference type="GO" id="GO:0097729">
    <property type="term" value="C:9+2 motile cilium"/>
    <property type="evidence" value="ECO:0007669"/>
    <property type="project" value="UniProtKB-ARBA"/>
</dbReference>
<feature type="coiled-coil region" evidence="14">
    <location>
        <begin position="3052"/>
        <end position="3079"/>
    </location>
</feature>
<comment type="similarity">
    <text evidence="2">Belongs to the dynein heavy chain family.</text>
</comment>
<name>A0A7R9BQ74_9CRUS</name>
<dbReference type="SUPFAM" id="SSF52540">
    <property type="entry name" value="P-loop containing nucleoside triphosphate hydrolases"/>
    <property type="match status" value="4"/>
</dbReference>
<dbReference type="InterPro" id="IPR042222">
    <property type="entry name" value="Dynein_2_N"/>
</dbReference>
<dbReference type="InterPro" id="IPR024743">
    <property type="entry name" value="Dynein_HC_stalk"/>
</dbReference>
<evidence type="ECO:0000256" key="4">
    <source>
        <dbReference type="ARBA" id="ARBA00022701"/>
    </source>
</evidence>
<organism evidence="17">
    <name type="scientific">Notodromas monacha</name>
    <dbReference type="NCBI Taxonomy" id="399045"/>
    <lineage>
        <taxon>Eukaryota</taxon>
        <taxon>Metazoa</taxon>
        <taxon>Ecdysozoa</taxon>
        <taxon>Arthropoda</taxon>
        <taxon>Crustacea</taxon>
        <taxon>Oligostraca</taxon>
        <taxon>Ostracoda</taxon>
        <taxon>Podocopa</taxon>
        <taxon>Podocopida</taxon>
        <taxon>Cypridocopina</taxon>
        <taxon>Cypridoidea</taxon>
        <taxon>Cyprididae</taxon>
        <taxon>Notodromas</taxon>
    </lineage>
</organism>
<evidence type="ECO:0000313" key="18">
    <source>
        <dbReference type="Proteomes" id="UP000678499"/>
    </source>
</evidence>
<dbReference type="Proteomes" id="UP000678499">
    <property type="component" value="Unassembled WGS sequence"/>
</dbReference>
<dbReference type="Pfam" id="PF08393">
    <property type="entry name" value="DHC_N2"/>
    <property type="match status" value="1"/>
</dbReference>
<dbReference type="InterPro" id="IPR003593">
    <property type="entry name" value="AAA+_ATPase"/>
</dbReference>
<evidence type="ECO:0000256" key="8">
    <source>
        <dbReference type="ARBA" id="ARBA00023017"/>
    </source>
</evidence>
<dbReference type="Gene3D" id="1.10.287.2620">
    <property type="match status" value="1"/>
</dbReference>
<dbReference type="InterPro" id="IPR013602">
    <property type="entry name" value="Dynein_heavy_linker"/>
</dbReference>
<dbReference type="Gene3D" id="3.40.50.300">
    <property type="entry name" value="P-loop containing nucleotide triphosphate hydrolases"/>
    <property type="match status" value="7"/>
</dbReference>
<feature type="compositionally biased region" description="Basic and acidic residues" evidence="15">
    <location>
        <begin position="682"/>
        <end position="692"/>
    </location>
</feature>
<dbReference type="FunFam" id="1.20.58.1120:FF:000004">
    <property type="entry name" value="Dynein axonemal heavy chain 5"/>
    <property type="match status" value="1"/>
</dbReference>
<keyword evidence="4" id="KW-0493">Microtubule</keyword>
<dbReference type="FunFam" id="3.40.50.300:FF:000044">
    <property type="entry name" value="Dynein heavy chain 5, axonemal"/>
    <property type="match status" value="1"/>
</dbReference>
<dbReference type="Pfam" id="PF25007">
    <property type="entry name" value="DYH2-5-8_CC"/>
    <property type="match status" value="1"/>
</dbReference>
<dbReference type="Gene3D" id="1.20.920.30">
    <property type="match status" value="2"/>
</dbReference>
<dbReference type="InterPro" id="IPR027417">
    <property type="entry name" value="P-loop_NTPase"/>
</dbReference>
<keyword evidence="7" id="KW-0067">ATP-binding</keyword>
<keyword evidence="11" id="KW-0505">Motor protein</keyword>
<keyword evidence="9 14" id="KW-0175">Coiled coil</keyword>
<dbReference type="Pfam" id="PF17857">
    <property type="entry name" value="AAA_lid_1"/>
    <property type="match status" value="1"/>
</dbReference>
<dbReference type="Pfam" id="PF12775">
    <property type="entry name" value="AAA_7"/>
    <property type="match status" value="1"/>
</dbReference>
<dbReference type="Pfam" id="PF12781">
    <property type="entry name" value="AAA_9"/>
    <property type="match status" value="1"/>
</dbReference>
<dbReference type="Gene3D" id="3.20.180.20">
    <property type="entry name" value="Dynein heavy chain, N-terminal domain 2"/>
    <property type="match status" value="1"/>
</dbReference>
<evidence type="ECO:0000256" key="10">
    <source>
        <dbReference type="ARBA" id="ARBA00023069"/>
    </source>
</evidence>
<protein>
    <recommendedName>
        <fullName evidence="16">AAA+ ATPase domain-containing protein</fullName>
    </recommendedName>
</protein>
<dbReference type="Gene3D" id="1.10.472.130">
    <property type="match status" value="1"/>
</dbReference>
<keyword evidence="8" id="KW-0243">Dynein</keyword>
<evidence type="ECO:0000256" key="3">
    <source>
        <dbReference type="ARBA" id="ARBA00022490"/>
    </source>
</evidence>
<evidence type="ECO:0000256" key="13">
    <source>
        <dbReference type="ARBA" id="ARBA00023273"/>
    </source>
</evidence>
<dbReference type="InterPro" id="IPR024317">
    <property type="entry name" value="Dynein_heavy_chain_D4_dom"/>
</dbReference>
<dbReference type="PANTHER" id="PTHR46532:SF4">
    <property type="entry name" value="AAA+ ATPASE DOMAIN-CONTAINING PROTEIN"/>
    <property type="match status" value="1"/>
</dbReference>
<dbReference type="FunFam" id="3.40.50.300:FF:001080">
    <property type="entry name" value="Dynein, axonemal, heavy chain 5"/>
    <property type="match status" value="1"/>
</dbReference>
<evidence type="ECO:0000313" key="17">
    <source>
        <dbReference type="EMBL" id="CAD7278138.1"/>
    </source>
</evidence>
<dbReference type="GO" id="GO:0005874">
    <property type="term" value="C:microtubule"/>
    <property type="evidence" value="ECO:0007669"/>
    <property type="project" value="UniProtKB-KW"/>
</dbReference>
<evidence type="ECO:0000256" key="1">
    <source>
        <dbReference type="ARBA" id="ARBA00004430"/>
    </source>
</evidence>
<dbReference type="InterPro" id="IPR035706">
    <property type="entry name" value="AAA_9"/>
</dbReference>
<evidence type="ECO:0000259" key="16">
    <source>
        <dbReference type="SMART" id="SM00382"/>
    </source>
</evidence>
<dbReference type="InterPro" id="IPR043157">
    <property type="entry name" value="Dynein_AAA1S"/>
</dbReference>
<dbReference type="GO" id="GO:0045505">
    <property type="term" value="F:dynein intermediate chain binding"/>
    <property type="evidence" value="ECO:0007669"/>
    <property type="project" value="InterPro"/>
</dbReference>
<feature type="domain" description="AAA+ ATPase" evidence="16">
    <location>
        <begin position="1793"/>
        <end position="1937"/>
    </location>
</feature>
<dbReference type="Gene3D" id="1.20.920.20">
    <property type="match status" value="1"/>
</dbReference>
<dbReference type="InterPro" id="IPR026983">
    <property type="entry name" value="DHC"/>
</dbReference>
<dbReference type="Pfam" id="PF08385">
    <property type="entry name" value="DHC_N1"/>
    <property type="match status" value="1"/>
</dbReference>
<gene>
    <name evidence="17" type="ORF">NMOB1V02_LOCUS5849</name>
</gene>
<dbReference type="FunFam" id="1.20.140.100:FF:000003">
    <property type="entry name" value="Dynein, axonemal, heavy chain 5"/>
    <property type="match status" value="1"/>
</dbReference>
<keyword evidence="12" id="KW-0206">Cytoskeleton</keyword>
<dbReference type="FunFam" id="1.10.8.1220:FF:000001">
    <property type="entry name" value="Dynein axonemal heavy chain 5"/>
    <property type="match status" value="1"/>
</dbReference>
<dbReference type="PANTHER" id="PTHR46532">
    <property type="entry name" value="MALE FERTILITY FACTOR KL5"/>
    <property type="match status" value="1"/>
</dbReference>
<dbReference type="FunFam" id="3.40.50.300:FF:000320">
    <property type="entry name" value="Dynein, axonemal, heavy chain 5"/>
    <property type="match status" value="1"/>
</dbReference>
<evidence type="ECO:0000256" key="6">
    <source>
        <dbReference type="ARBA" id="ARBA00022741"/>
    </source>
</evidence>
<dbReference type="GO" id="GO:0007018">
    <property type="term" value="P:microtubule-based movement"/>
    <property type="evidence" value="ECO:0007669"/>
    <property type="project" value="InterPro"/>
</dbReference>
<dbReference type="GO" id="GO:0005858">
    <property type="term" value="C:axonemal dynein complex"/>
    <property type="evidence" value="ECO:0007669"/>
    <property type="project" value="TreeGrafter"/>
</dbReference>
<evidence type="ECO:0000256" key="15">
    <source>
        <dbReference type="SAM" id="MobiDB-lite"/>
    </source>
</evidence>
<dbReference type="GO" id="GO:0008569">
    <property type="term" value="F:minus-end-directed microtubule motor activity"/>
    <property type="evidence" value="ECO:0007669"/>
    <property type="project" value="InterPro"/>
</dbReference>
<keyword evidence="6" id="KW-0547">Nucleotide-binding</keyword>
<dbReference type="InterPro" id="IPR035699">
    <property type="entry name" value="AAA_6"/>
</dbReference>
<evidence type="ECO:0000256" key="2">
    <source>
        <dbReference type="ARBA" id="ARBA00008887"/>
    </source>
</evidence>
<dbReference type="InterPro" id="IPR056759">
    <property type="entry name" value="DYH2-5-8_CC"/>
</dbReference>
<keyword evidence="13" id="KW-0966">Cell projection</keyword>
<feature type="compositionally biased region" description="Basic and acidic residues" evidence="15">
    <location>
        <begin position="657"/>
        <end position="671"/>
    </location>
</feature>
<dbReference type="InterPro" id="IPR041589">
    <property type="entry name" value="DNAH3_AAA_lid_1"/>
</dbReference>
<evidence type="ECO:0000256" key="5">
    <source>
        <dbReference type="ARBA" id="ARBA00022737"/>
    </source>
</evidence>
<feature type="region of interest" description="Disordered" evidence="15">
    <location>
        <begin position="650"/>
        <end position="713"/>
    </location>
</feature>
<dbReference type="InterPro" id="IPR004273">
    <property type="entry name" value="Dynein_heavy_D6_P-loop"/>
</dbReference>
<comment type="subcellular location">
    <subcellularLocation>
        <location evidence="1">Cytoplasm</location>
        <location evidence="1">Cytoskeleton</location>
        <location evidence="1">Cilium axoneme</location>
    </subcellularLocation>
</comment>
<evidence type="ECO:0000256" key="11">
    <source>
        <dbReference type="ARBA" id="ARBA00023175"/>
    </source>
</evidence>
<dbReference type="Gene3D" id="1.20.140.100">
    <property type="entry name" value="Dynein heavy chain, N-terminal domain 2"/>
    <property type="match status" value="1"/>
</dbReference>
<evidence type="ECO:0000256" key="14">
    <source>
        <dbReference type="SAM" id="Coils"/>
    </source>
</evidence>
<dbReference type="Pfam" id="PF12780">
    <property type="entry name" value="AAA_8"/>
    <property type="match status" value="1"/>
</dbReference>
<dbReference type="SMART" id="SM00382">
    <property type="entry name" value="AAA"/>
    <property type="match status" value="3"/>
</dbReference>
<dbReference type="InterPro" id="IPR013594">
    <property type="entry name" value="Dynein_heavy_tail"/>
</dbReference>
<proteinExistence type="inferred from homology"/>